<evidence type="ECO:0000313" key="3">
    <source>
        <dbReference type="Proteomes" id="UP000006643"/>
    </source>
</evidence>
<sequence length="111" mass="11920">MLNGSERRRKKQHLSMLKCSRFGFEVEDETCGGDSAGNDRAGSSSSGRTSTGGLTRVSGDVEGAEEAVAAGSDASADDTEAYDRASDDETVHVEVPLVWHSDWAAWRAYFT</sequence>
<gene>
    <name evidence="2" type="ORF">PITG_04921</name>
</gene>
<dbReference type="HOGENOM" id="CLU_2163351_0_0_1"/>
<feature type="region of interest" description="Disordered" evidence="1">
    <location>
        <begin position="30"/>
        <end position="87"/>
    </location>
</feature>
<reference evidence="3" key="1">
    <citation type="journal article" date="2009" name="Nature">
        <title>Genome sequence and analysis of the Irish potato famine pathogen Phytophthora infestans.</title>
        <authorList>
            <consortium name="The Broad Institute Genome Sequencing Platform"/>
            <person name="Haas B.J."/>
            <person name="Kamoun S."/>
            <person name="Zody M.C."/>
            <person name="Jiang R.H."/>
            <person name="Handsaker R.E."/>
            <person name="Cano L.M."/>
            <person name="Grabherr M."/>
            <person name="Kodira C.D."/>
            <person name="Raffaele S."/>
            <person name="Torto-Alalibo T."/>
            <person name="Bozkurt T.O."/>
            <person name="Ah-Fong A.M."/>
            <person name="Alvarado L."/>
            <person name="Anderson V.L."/>
            <person name="Armstrong M.R."/>
            <person name="Avrova A."/>
            <person name="Baxter L."/>
            <person name="Beynon J."/>
            <person name="Boevink P.C."/>
            <person name="Bollmann S.R."/>
            <person name="Bos J.I."/>
            <person name="Bulone V."/>
            <person name="Cai G."/>
            <person name="Cakir C."/>
            <person name="Carrington J.C."/>
            <person name="Chawner M."/>
            <person name="Conti L."/>
            <person name="Costanzo S."/>
            <person name="Ewan R."/>
            <person name="Fahlgren N."/>
            <person name="Fischbach M.A."/>
            <person name="Fugelstad J."/>
            <person name="Gilroy E.M."/>
            <person name="Gnerre S."/>
            <person name="Green P.J."/>
            <person name="Grenville-Briggs L.J."/>
            <person name="Griffith J."/>
            <person name="Grunwald N.J."/>
            <person name="Horn K."/>
            <person name="Horner N.R."/>
            <person name="Hu C.H."/>
            <person name="Huitema E."/>
            <person name="Jeong D.H."/>
            <person name="Jones A.M."/>
            <person name="Jones J.D."/>
            <person name="Jones R.W."/>
            <person name="Karlsson E.K."/>
            <person name="Kunjeti S.G."/>
            <person name="Lamour K."/>
            <person name="Liu Z."/>
            <person name="Ma L."/>
            <person name="Maclean D."/>
            <person name="Chibucos M.C."/>
            <person name="McDonald H."/>
            <person name="McWalters J."/>
            <person name="Meijer H.J."/>
            <person name="Morgan W."/>
            <person name="Morris P.F."/>
            <person name="Munro C.A."/>
            <person name="O'Neill K."/>
            <person name="Ospina-Giraldo M."/>
            <person name="Pinzon A."/>
            <person name="Pritchard L."/>
            <person name="Ramsahoye B."/>
            <person name="Ren Q."/>
            <person name="Restrepo S."/>
            <person name="Roy S."/>
            <person name="Sadanandom A."/>
            <person name="Savidor A."/>
            <person name="Schornack S."/>
            <person name="Schwartz D.C."/>
            <person name="Schumann U.D."/>
            <person name="Schwessinger B."/>
            <person name="Seyer L."/>
            <person name="Sharpe T."/>
            <person name="Silvar C."/>
            <person name="Song J."/>
            <person name="Studholme D.J."/>
            <person name="Sykes S."/>
            <person name="Thines M."/>
            <person name="van de Vondervoort P.J."/>
            <person name="Phuntumart V."/>
            <person name="Wawra S."/>
            <person name="Weide R."/>
            <person name="Win J."/>
            <person name="Young C."/>
            <person name="Zhou S."/>
            <person name="Fry W."/>
            <person name="Meyers B.C."/>
            <person name="van West P."/>
            <person name="Ristaino J."/>
            <person name="Govers F."/>
            <person name="Birch P.R."/>
            <person name="Whisson S.C."/>
            <person name="Judelson H.S."/>
            <person name="Nusbaum C."/>
        </authorList>
    </citation>
    <scope>NUCLEOTIDE SEQUENCE [LARGE SCALE GENOMIC DNA]</scope>
    <source>
        <strain evidence="3">T30-4</strain>
    </source>
</reference>
<accession>D0N2D5</accession>
<evidence type="ECO:0000256" key="1">
    <source>
        <dbReference type="SAM" id="MobiDB-lite"/>
    </source>
</evidence>
<name>D0N2D5_PHYIT</name>
<evidence type="ECO:0000313" key="2">
    <source>
        <dbReference type="EMBL" id="EEY68464.1"/>
    </source>
</evidence>
<dbReference type="AlphaFoldDB" id="D0N2D5"/>
<dbReference type="KEGG" id="pif:PITG_04921"/>
<organism evidence="2 3">
    <name type="scientific">Phytophthora infestans (strain T30-4)</name>
    <name type="common">Potato late blight agent</name>
    <dbReference type="NCBI Taxonomy" id="403677"/>
    <lineage>
        <taxon>Eukaryota</taxon>
        <taxon>Sar</taxon>
        <taxon>Stramenopiles</taxon>
        <taxon>Oomycota</taxon>
        <taxon>Peronosporomycetes</taxon>
        <taxon>Peronosporales</taxon>
        <taxon>Peronosporaceae</taxon>
        <taxon>Phytophthora</taxon>
    </lineage>
</organism>
<protein>
    <submittedName>
        <fullName evidence="2">Uncharacterized protein</fullName>
    </submittedName>
</protein>
<feature type="compositionally biased region" description="Low complexity" evidence="1">
    <location>
        <begin position="40"/>
        <end position="74"/>
    </location>
</feature>
<dbReference type="EMBL" id="DS028123">
    <property type="protein sequence ID" value="EEY68464.1"/>
    <property type="molecule type" value="Genomic_DNA"/>
</dbReference>
<keyword evidence="3" id="KW-1185">Reference proteome</keyword>
<dbReference type="VEuPathDB" id="FungiDB:PITG_04921"/>
<dbReference type="GeneID" id="9478828"/>
<dbReference type="InParanoid" id="D0N2D5"/>
<dbReference type="Proteomes" id="UP000006643">
    <property type="component" value="Unassembled WGS sequence"/>
</dbReference>
<dbReference type="RefSeq" id="XP_002905623.1">
    <property type="nucleotide sequence ID" value="XM_002905577.1"/>
</dbReference>
<proteinExistence type="predicted"/>